<comment type="caution">
    <text evidence="4">The sequence shown here is derived from an EMBL/GenBank/DDBJ whole genome shotgun (WGS) entry which is preliminary data.</text>
</comment>
<dbReference type="PANTHER" id="PTHR21666">
    <property type="entry name" value="PEPTIDASE-RELATED"/>
    <property type="match status" value="1"/>
</dbReference>
<evidence type="ECO:0000313" key="6">
    <source>
        <dbReference type="Proteomes" id="UP001081709"/>
    </source>
</evidence>
<proteinExistence type="predicted"/>
<dbReference type="InterPro" id="IPR011055">
    <property type="entry name" value="Dup_hybrid_motif"/>
</dbReference>
<dbReference type="CDD" id="cd12797">
    <property type="entry name" value="M23_peptidase"/>
    <property type="match status" value="1"/>
</dbReference>
<dbReference type="Gene3D" id="2.70.70.10">
    <property type="entry name" value="Glucose Permease (Domain IIA)"/>
    <property type="match status" value="1"/>
</dbReference>
<dbReference type="EMBL" id="JAPMKV010000002">
    <property type="protein sequence ID" value="MCX7444305.1"/>
    <property type="molecule type" value="Genomic_DNA"/>
</dbReference>
<evidence type="ECO:0000259" key="2">
    <source>
        <dbReference type="Pfam" id="PF01551"/>
    </source>
</evidence>
<dbReference type="Pfam" id="PF01551">
    <property type="entry name" value="Peptidase_M23"/>
    <property type="match status" value="1"/>
</dbReference>
<feature type="region of interest" description="Disordered" evidence="1">
    <location>
        <begin position="1"/>
        <end position="24"/>
    </location>
</feature>
<dbReference type="InterPro" id="IPR050570">
    <property type="entry name" value="Cell_wall_metabolism_enzyme"/>
</dbReference>
<dbReference type="AlphaFoldDB" id="A0A9Q4C9M1"/>
<evidence type="ECO:0000313" key="3">
    <source>
        <dbReference type="EMBL" id="MCX7444305.1"/>
    </source>
</evidence>
<sequence length="253" mass="25933">MEEGFMHKQAQRRTAGAHRKQSVSSNAKSRIALVAVATGAVSTAGAGGAAAAHATHPAAASTEARDEAPDYTLVADSVAPVIGSSEAPQILNIAEFKPIDNLAEQLNKAIQYNAERIAADLAARAPKSSAPAEGTLTSTFGARWGTLHAGVDIANALGTAITAVEDGTVIDAGPASGFGQWVRIKHADGTVTVYGHMETVEVSVGQQVTAGQRIAGMGSRGFSTGVHVHFEVHPNGGGAIDPLPWLAERGVFL</sequence>
<evidence type="ECO:0000313" key="5">
    <source>
        <dbReference type="Proteomes" id="UP001071478"/>
    </source>
</evidence>
<dbReference type="PANTHER" id="PTHR21666:SF270">
    <property type="entry name" value="MUREIN HYDROLASE ACTIVATOR ENVC"/>
    <property type="match status" value="1"/>
</dbReference>
<protein>
    <submittedName>
        <fullName evidence="4">M23 family metallopeptidase</fullName>
    </submittedName>
</protein>
<feature type="compositionally biased region" description="Basic residues" evidence="1">
    <location>
        <begin position="9"/>
        <end position="21"/>
    </location>
</feature>
<reference evidence="4" key="1">
    <citation type="submission" date="2022-11" db="EMBL/GenBank/DDBJ databases">
        <title>Corynebacterium sp. isolated from Penguins.</title>
        <authorList>
            <person name="Sedlar K."/>
            <person name="Svec P."/>
        </authorList>
    </citation>
    <scope>NUCLEOTIDE SEQUENCE</scope>
    <source>
        <strain evidence="3">P7003</strain>
        <strain evidence="4">P7374</strain>
    </source>
</reference>
<evidence type="ECO:0000313" key="4">
    <source>
        <dbReference type="EMBL" id="MCX7468856.1"/>
    </source>
</evidence>
<accession>A0A9Q4C9M1</accession>
<feature type="domain" description="M23ase beta-sheet core" evidence="2">
    <location>
        <begin position="147"/>
        <end position="242"/>
    </location>
</feature>
<dbReference type="RefSeq" id="WP_234039054.1">
    <property type="nucleotide sequence ID" value="NZ_JAENIQ020000003.1"/>
</dbReference>
<organism evidence="4 5">
    <name type="scientific">Corynebacterium pygosceleis</name>
    <dbReference type="NCBI Taxonomy" id="2800406"/>
    <lineage>
        <taxon>Bacteria</taxon>
        <taxon>Bacillati</taxon>
        <taxon>Actinomycetota</taxon>
        <taxon>Actinomycetes</taxon>
        <taxon>Mycobacteriales</taxon>
        <taxon>Corynebacteriaceae</taxon>
        <taxon>Corynebacterium</taxon>
    </lineage>
</organism>
<dbReference type="SUPFAM" id="SSF51261">
    <property type="entry name" value="Duplicated hybrid motif"/>
    <property type="match status" value="1"/>
</dbReference>
<name>A0A9Q4C9M1_9CORY</name>
<evidence type="ECO:0000256" key="1">
    <source>
        <dbReference type="SAM" id="MobiDB-lite"/>
    </source>
</evidence>
<dbReference type="InterPro" id="IPR016047">
    <property type="entry name" value="M23ase_b-sheet_dom"/>
</dbReference>
<keyword evidence="6" id="KW-1185">Reference proteome</keyword>
<dbReference type="EMBL" id="JAPMKU010000003">
    <property type="protein sequence ID" value="MCX7468856.1"/>
    <property type="molecule type" value="Genomic_DNA"/>
</dbReference>
<gene>
    <name evidence="3" type="ORF">OS125_03465</name>
    <name evidence="4" type="ORF">OS129_08215</name>
</gene>
<dbReference type="Proteomes" id="UP001071478">
    <property type="component" value="Unassembled WGS sequence"/>
</dbReference>
<dbReference type="Proteomes" id="UP001081709">
    <property type="component" value="Unassembled WGS sequence"/>
</dbReference>
<dbReference type="GO" id="GO:0004222">
    <property type="term" value="F:metalloendopeptidase activity"/>
    <property type="evidence" value="ECO:0007669"/>
    <property type="project" value="TreeGrafter"/>
</dbReference>